<gene>
    <name evidence="1" type="ORF">D1831_00805</name>
</gene>
<dbReference type="RefSeq" id="WP_125070733.1">
    <property type="nucleotide sequence ID" value="NZ_QWZQ01000002.1"/>
</dbReference>
<keyword evidence="2" id="KW-1185">Reference proteome</keyword>
<reference evidence="1 2" key="1">
    <citation type="submission" date="2018-08" db="EMBL/GenBank/DDBJ databases">
        <title>Genome Lactobacillus garii FI11369.</title>
        <authorList>
            <person name="Diaz M."/>
            <person name="Narbad A."/>
        </authorList>
    </citation>
    <scope>NUCLEOTIDE SEQUENCE [LARGE SCALE GENOMIC DNA]</scope>
    <source>
        <strain evidence="1 2">FI11369</strain>
    </source>
</reference>
<dbReference type="AlphaFoldDB" id="A0A3R8KKJ5"/>
<comment type="caution">
    <text evidence="1">The sequence shown here is derived from an EMBL/GenBank/DDBJ whole genome shotgun (WGS) entry which is preliminary data.</text>
</comment>
<accession>A0A3R8KKJ5</accession>
<dbReference type="EMBL" id="QWZQ01000002">
    <property type="protein sequence ID" value="RRK11647.1"/>
    <property type="molecule type" value="Genomic_DNA"/>
</dbReference>
<protein>
    <submittedName>
        <fullName evidence="1">Uncharacterized protein</fullName>
    </submittedName>
</protein>
<evidence type="ECO:0000313" key="2">
    <source>
        <dbReference type="Proteomes" id="UP000283633"/>
    </source>
</evidence>
<dbReference type="Proteomes" id="UP000283633">
    <property type="component" value="Unassembled WGS sequence"/>
</dbReference>
<name>A0A3R8KKJ5_9LACO</name>
<organism evidence="1 2">
    <name type="scientific">Lactiplantibacillus garii</name>
    <dbReference type="NCBI Taxonomy" id="2306423"/>
    <lineage>
        <taxon>Bacteria</taxon>
        <taxon>Bacillati</taxon>
        <taxon>Bacillota</taxon>
        <taxon>Bacilli</taxon>
        <taxon>Lactobacillales</taxon>
        <taxon>Lactobacillaceae</taxon>
        <taxon>Lactiplantibacillus</taxon>
    </lineage>
</organism>
<dbReference type="OrthoDB" id="2186451at2"/>
<sequence length="87" mass="10180">MHEQSLTVKYDNQSKILKWDPLMLYVRVRPLEEDAAPIHCIVVKHALTLFYQLQPDARLALYGHYNRRHQFVITKFMVGTPVQSLAS</sequence>
<evidence type="ECO:0000313" key="1">
    <source>
        <dbReference type="EMBL" id="RRK11647.1"/>
    </source>
</evidence>
<proteinExistence type="predicted"/>